<organism evidence="6 7">
    <name type="scientific">Ophiocordyceps unilateralis</name>
    <name type="common">Zombie-ant fungus</name>
    <name type="synonym">Torrubia unilateralis</name>
    <dbReference type="NCBI Taxonomy" id="268505"/>
    <lineage>
        <taxon>Eukaryota</taxon>
        <taxon>Fungi</taxon>
        <taxon>Dikarya</taxon>
        <taxon>Ascomycota</taxon>
        <taxon>Pezizomycotina</taxon>
        <taxon>Sordariomycetes</taxon>
        <taxon>Hypocreomycetidae</taxon>
        <taxon>Hypocreales</taxon>
        <taxon>Ophiocordycipitaceae</taxon>
        <taxon>Ophiocordyceps</taxon>
    </lineage>
</organism>
<dbReference type="Proteomes" id="UP000037136">
    <property type="component" value="Unassembled WGS sequence"/>
</dbReference>
<dbReference type="OrthoDB" id="4917579at2759"/>
<sequence>MRPALSWPSSEHSNPEESMVDEAFYLQLQSFLLADSPCAVEWASAADAEGFYNICLLAYWPSKALYDKWTLDSGFRTWWESIDSDTQSHGWFLEVVCCPMDRFENIFSHAEPSQGAATMRTHVSGPVKEHHYWGSMRDRLPAGQTDELRAEKTAAGPSKASGVPGQQNVAMIRSGQDWSEALAEERQIYFATMQPVLKAGMDFLRHQGDEVGCISCRFMDVIDPATLRADRDRTFGLAYFEDVASLEGWSKKHPTHKAICV</sequence>
<keyword evidence="3" id="KW-0479">Metal-binding</keyword>
<evidence type="ECO:0000256" key="5">
    <source>
        <dbReference type="ARBA" id="ARBA00023239"/>
    </source>
</evidence>
<evidence type="ECO:0000256" key="3">
    <source>
        <dbReference type="ARBA" id="ARBA00022723"/>
    </source>
</evidence>
<evidence type="ECO:0000256" key="2">
    <source>
        <dbReference type="ARBA" id="ARBA00022617"/>
    </source>
</evidence>
<dbReference type="EMBL" id="LAZP02000163">
    <property type="protein sequence ID" value="PFH59930.1"/>
    <property type="molecule type" value="Genomic_DNA"/>
</dbReference>
<evidence type="ECO:0000256" key="4">
    <source>
        <dbReference type="ARBA" id="ARBA00023004"/>
    </source>
</evidence>
<dbReference type="STRING" id="268505.A0A2A9PGC8"/>
<keyword evidence="5" id="KW-0456">Lyase</keyword>
<dbReference type="GO" id="GO:0016829">
    <property type="term" value="F:lyase activity"/>
    <property type="evidence" value="ECO:0007669"/>
    <property type="project" value="UniProtKB-KW"/>
</dbReference>
<name>A0A2A9PGC8_OPHUN</name>
<evidence type="ECO:0000256" key="1">
    <source>
        <dbReference type="ARBA" id="ARBA00001970"/>
    </source>
</evidence>
<dbReference type="InterPro" id="IPR025702">
    <property type="entry name" value="OXD"/>
</dbReference>
<dbReference type="GO" id="GO:0046872">
    <property type="term" value="F:metal ion binding"/>
    <property type="evidence" value="ECO:0007669"/>
    <property type="project" value="UniProtKB-KW"/>
</dbReference>
<comment type="caution">
    <text evidence="6">The sequence shown here is derived from an EMBL/GenBank/DDBJ whole genome shotgun (WGS) entry which is preliminary data.</text>
</comment>
<evidence type="ECO:0008006" key="8">
    <source>
        <dbReference type="Google" id="ProtNLM"/>
    </source>
</evidence>
<evidence type="ECO:0000313" key="6">
    <source>
        <dbReference type="EMBL" id="PFH59930.1"/>
    </source>
</evidence>
<protein>
    <recommendedName>
        <fullName evidence="8">Phenylacetaldoxime dehydratase</fullName>
    </recommendedName>
</protein>
<dbReference type="AlphaFoldDB" id="A0A2A9PGC8"/>
<keyword evidence="4" id="KW-0408">Iron</keyword>
<gene>
    <name evidence="6" type="ORF">XA68_11699</name>
</gene>
<evidence type="ECO:0000313" key="7">
    <source>
        <dbReference type="Proteomes" id="UP000037136"/>
    </source>
</evidence>
<proteinExistence type="predicted"/>
<keyword evidence="7" id="KW-1185">Reference proteome</keyword>
<comment type="cofactor">
    <cofactor evidence="1">
        <name>heme b</name>
        <dbReference type="ChEBI" id="CHEBI:60344"/>
    </cofactor>
</comment>
<reference evidence="6 7" key="2">
    <citation type="journal article" date="2017" name="Sci. Rep.">
        <title>Ant-infecting Ophiocordyceps genomes reveal a high diversity of potential behavioral manipulation genes and a possible major role for enterotoxins.</title>
        <authorList>
            <person name="de Bekker C."/>
            <person name="Ohm R.A."/>
            <person name="Evans H.C."/>
            <person name="Brachmann A."/>
            <person name="Hughes D.P."/>
        </authorList>
    </citation>
    <scope>NUCLEOTIDE SEQUENCE [LARGE SCALE GENOMIC DNA]</scope>
    <source>
        <strain evidence="6 7">SC16a</strain>
    </source>
</reference>
<reference evidence="6 7" key="1">
    <citation type="journal article" date="2015" name="BMC Genomics">
        <title>Gene expression during zombie ant biting behavior reflects the complexity underlying fungal parasitic behavioral manipulation.</title>
        <authorList>
            <person name="de Bekker C."/>
            <person name="Ohm R.A."/>
            <person name="Loreto R.G."/>
            <person name="Sebastian A."/>
            <person name="Albert I."/>
            <person name="Merrow M."/>
            <person name="Brachmann A."/>
            <person name="Hughes D.P."/>
        </authorList>
    </citation>
    <scope>NUCLEOTIDE SEQUENCE [LARGE SCALE GENOMIC DNA]</scope>
    <source>
        <strain evidence="6 7">SC16a</strain>
    </source>
</reference>
<accession>A0A2A9PGC8</accession>
<keyword evidence="2" id="KW-0349">Heme</keyword>
<dbReference type="Pfam" id="PF13816">
    <property type="entry name" value="Dehydratase_hem"/>
    <property type="match status" value="1"/>
</dbReference>